<keyword evidence="15" id="KW-0614">Plasmid</keyword>
<comment type="subunit">
    <text evidence="10">The complex is composed of two ATP-binding proteins (ModC), two transmembrane proteins (ModB) and a solute-binding protein (ModA).</text>
</comment>
<sequence length="258" mass="27280">MKSLRLPLWTYVALALSCLVSMVSPAKVTAEPLRVFAAASLKTALDQIATEFSKDTGTQVSISYAGSSALARQIGLGAPADVFISANVGWMDELEKQERVVKGTRIDLLRNRLVVIAASQSVPLGNLGELSHALDDGRLATAQTNAVPAGIYGKAALQHAGVWDDLSERVAQTDNVRAALALVATGAAPFGIVYQTDANAETRVSVAFNIPETAHPPIIYPAAAMRDTETSRAFLQHLQSNAARQVFLSQGFTPIGAP</sequence>
<dbReference type="Pfam" id="PF13531">
    <property type="entry name" value="SBP_bac_11"/>
    <property type="match status" value="1"/>
</dbReference>
<evidence type="ECO:0000256" key="7">
    <source>
        <dbReference type="ARBA" id="ARBA00023136"/>
    </source>
</evidence>
<organism evidence="15 16">
    <name type="scientific">Tritonibacter mobilis F1926</name>
    <dbReference type="NCBI Taxonomy" id="1265309"/>
    <lineage>
        <taxon>Bacteria</taxon>
        <taxon>Pseudomonadati</taxon>
        <taxon>Pseudomonadota</taxon>
        <taxon>Alphaproteobacteria</taxon>
        <taxon>Rhodobacterales</taxon>
        <taxon>Paracoccaceae</taxon>
        <taxon>Tritonibacter</taxon>
    </lineage>
</organism>
<evidence type="ECO:0000313" key="15">
    <source>
        <dbReference type="EMBL" id="ANP42274.1"/>
    </source>
</evidence>
<gene>
    <name evidence="15" type="ORF">K529_015960</name>
</gene>
<feature type="binding site" evidence="13">
    <location>
        <position position="176"/>
    </location>
    <ligand>
        <name>molybdate</name>
        <dbReference type="ChEBI" id="CHEBI:36264"/>
    </ligand>
</feature>
<dbReference type="InterPro" id="IPR005950">
    <property type="entry name" value="ModA"/>
</dbReference>
<dbReference type="AlphaFoldDB" id="A0A1B1A6Q3"/>
<evidence type="ECO:0000256" key="1">
    <source>
        <dbReference type="ARBA" id="ARBA00004236"/>
    </source>
</evidence>
<feature type="binding site" evidence="13">
    <location>
        <position position="67"/>
    </location>
    <ligand>
        <name>molybdate</name>
        <dbReference type="ChEBI" id="CHEBI:36264"/>
    </ligand>
</feature>
<evidence type="ECO:0000256" key="14">
    <source>
        <dbReference type="SAM" id="SignalP"/>
    </source>
</evidence>
<evidence type="ECO:0000256" key="12">
    <source>
        <dbReference type="ARBA" id="ARBA00078141"/>
    </source>
</evidence>
<feature type="binding site" evidence="13">
    <location>
        <position position="149"/>
    </location>
    <ligand>
        <name>molybdate</name>
        <dbReference type="ChEBI" id="CHEBI:36264"/>
    </ligand>
</feature>
<keyword evidence="5 13" id="KW-0479">Metal-binding</keyword>
<keyword evidence="13" id="KW-0500">Molybdenum</keyword>
<dbReference type="GO" id="GO:0005886">
    <property type="term" value="C:plasma membrane"/>
    <property type="evidence" value="ECO:0007669"/>
    <property type="project" value="UniProtKB-SubCell"/>
</dbReference>
<evidence type="ECO:0000256" key="5">
    <source>
        <dbReference type="ARBA" id="ARBA00022723"/>
    </source>
</evidence>
<dbReference type="SUPFAM" id="SSF53850">
    <property type="entry name" value="Periplasmic binding protein-like II"/>
    <property type="match status" value="1"/>
</dbReference>
<feature type="binding site" evidence="13">
    <location>
        <position position="194"/>
    </location>
    <ligand>
        <name>molybdate</name>
        <dbReference type="ChEBI" id="CHEBI:36264"/>
    </ligand>
</feature>
<dbReference type="Gene3D" id="3.40.190.10">
    <property type="entry name" value="Periplasmic binding protein-like II"/>
    <property type="match status" value="2"/>
</dbReference>
<keyword evidence="6 14" id="KW-0732">Signal</keyword>
<dbReference type="GO" id="GO:0030973">
    <property type="term" value="F:molybdate ion binding"/>
    <property type="evidence" value="ECO:0007669"/>
    <property type="project" value="TreeGrafter"/>
</dbReference>
<evidence type="ECO:0000256" key="4">
    <source>
        <dbReference type="ARBA" id="ARBA00022475"/>
    </source>
</evidence>
<dbReference type="EMBL" id="CP015231">
    <property type="protein sequence ID" value="ANP42274.1"/>
    <property type="molecule type" value="Genomic_DNA"/>
</dbReference>
<dbReference type="InterPro" id="IPR050682">
    <property type="entry name" value="ModA/WtpA"/>
</dbReference>
<geneLocation type="plasmid" evidence="15 16">
    <name>unnamed1</name>
</geneLocation>
<dbReference type="PANTHER" id="PTHR30632">
    <property type="entry name" value="MOLYBDATE-BINDING PERIPLASMIC PROTEIN"/>
    <property type="match status" value="1"/>
</dbReference>
<evidence type="ECO:0000256" key="8">
    <source>
        <dbReference type="ARBA" id="ARBA00023245"/>
    </source>
</evidence>
<dbReference type="NCBIfam" id="TIGR01256">
    <property type="entry name" value="modA"/>
    <property type="match status" value="1"/>
</dbReference>
<proteinExistence type="inferred from homology"/>
<dbReference type="PROSITE" id="PS51257">
    <property type="entry name" value="PROKAR_LIPOPROTEIN"/>
    <property type="match status" value="1"/>
</dbReference>
<dbReference type="GO" id="GO:0046872">
    <property type="term" value="F:metal ion binding"/>
    <property type="evidence" value="ECO:0007669"/>
    <property type="project" value="UniProtKB-KW"/>
</dbReference>
<feature type="chain" id="PRO_5008518448" description="Molybdate-binding protein ModA" evidence="14">
    <location>
        <begin position="27"/>
        <end position="258"/>
    </location>
</feature>
<keyword evidence="3" id="KW-0813">Transport</keyword>
<dbReference type="GO" id="GO:0030288">
    <property type="term" value="C:outer membrane-bounded periplasmic space"/>
    <property type="evidence" value="ECO:0007669"/>
    <property type="project" value="TreeGrafter"/>
</dbReference>
<comment type="subcellular location">
    <subcellularLocation>
        <location evidence="1">Cell membrane</location>
    </subcellularLocation>
</comment>
<evidence type="ECO:0000256" key="3">
    <source>
        <dbReference type="ARBA" id="ARBA00022448"/>
    </source>
</evidence>
<dbReference type="KEGG" id="rmb:K529_015960"/>
<evidence type="ECO:0000256" key="6">
    <source>
        <dbReference type="ARBA" id="ARBA00022729"/>
    </source>
</evidence>
<protein>
    <recommendedName>
        <fullName evidence="11">Molybdate-binding protein ModA</fullName>
    </recommendedName>
    <alternativeName>
        <fullName evidence="12">Molybdate/tungstate-binding protein ModA</fullName>
    </alternativeName>
</protein>
<evidence type="ECO:0000256" key="10">
    <source>
        <dbReference type="ARBA" id="ARBA00062515"/>
    </source>
</evidence>
<keyword evidence="7" id="KW-0472">Membrane</keyword>
<evidence type="ECO:0000256" key="11">
    <source>
        <dbReference type="ARBA" id="ARBA00073171"/>
    </source>
</evidence>
<evidence type="ECO:0000313" key="16">
    <source>
        <dbReference type="Proteomes" id="UP000013243"/>
    </source>
</evidence>
<dbReference type="FunFam" id="3.40.190.10:FF:000030">
    <property type="entry name" value="Molybdate ABC transporter substrate-binding protein"/>
    <property type="match status" value="1"/>
</dbReference>
<dbReference type="GeneID" id="28251360"/>
<feature type="binding site" evidence="13">
    <location>
        <position position="40"/>
    </location>
    <ligand>
        <name>molybdate</name>
        <dbReference type="ChEBI" id="CHEBI:36264"/>
    </ligand>
</feature>
<evidence type="ECO:0000256" key="13">
    <source>
        <dbReference type="PIRSR" id="PIRSR004846-1"/>
    </source>
</evidence>
<feature type="signal peptide" evidence="14">
    <location>
        <begin position="1"/>
        <end position="26"/>
    </location>
</feature>
<evidence type="ECO:0000256" key="9">
    <source>
        <dbReference type="ARBA" id="ARBA00056002"/>
    </source>
</evidence>
<reference evidence="15 16" key="1">
    <citation type="journal article" date="2016" name="ISME J.">
        <title>Global occurrence and heterogeneity of the Roseobacter-clade species Ruegeria mobilis.</title>
        <authorList>
            <person name="Sonnenschein E."/>
            <person name="Gram L."/>
        </authorList>
    </citation>
    <scope>NUCLEOTIDE SEQUENCE [LARGE SCALE GENOMIC DNA]</scope>
    <source>
        <strain evidence="15 16">F1926</strain>
        <plasmid evidence="15 16">unnamed1</plasmid>
    </source>
</reference>
<name>A0A1B1A6Q3_9RHOB</name>
<accession>A0A1B1A6Q3</accession>
<dbReference type="PIRSF" id="PIRSF004846">
    <property type="entry name" value="ModA"/>
    <property type="match status" value="1"/>
</dbReference>
<dbReference type="Proteomes" id="UP000013243">
    <property type="component" value="Plasmid unnamed1"/>
</dbReference>
<comment type="similarity">
    <text evidence="2">Belongs to the bacterial solute-binding protein ModA family.</text>
</comment>
<keyword evidence="8" id="KW-0826">Tungsten</keyword>
<dbReference type="OrthoDB" id="9785015at2"/>
<dbReference type="RefSeq" id="WP_005605870.1">
    <property type="nucleotide sequence ID" value="NZ_CP015231.1"/>
</dbReference>
<comment type="function">
    <text evidence="9">Involved in the transport of molybdenum into the cell. Part of the binding-protein-dependent transport system ModABCD.</text>
</comment>
<dbReference type="GO" id="GO:0015689">
    <property type="term" value="P:molybdate ion transport"/>
    <property type="evidence" value="ECO:0007669"/>
    <property type="project" value="InterPro"/>
</dbReference>
<dbReference type="PANTHER" id="PTHR30632:SF17">
    <property type="entry name" value="MOLYBDATE-BINDING PROTEIN MODA"/>
    <property type="match status" value="1"/>
</dbReference>
<keyword evidence="4" id="KW-1003">Cell membrane</keyword>
<evidence type="ECO:0000256" key="2">
    <source>
        <dbReference type="ARBA" id="ARBA00009175"/>
    </source>
</evidence>